<dbReference type="SMART" id="SM01232">
    <property type="entry name" value="H2TH"/>
    <property type="match status" value="1"/>
</dbReference>
<accession>X5ECF2</accession>
<dbReference type="Pfam" id="PF06831">
    <property type="entry name" value="H2TH"/>
    <property type="match status" value="1"/>
</dbReference>
<dbReference type="EMBL" id="CP006842">
    <property type="protein sequence ID" value="AHW65080.1"/>
    <property type="molecule type" value="Genomic_DNA"/>
</dbReference>
<keyword evidence="7" id="KW-0862">Zinc</keyword>
<evidence type="ECO:0000256" key="8">
    <source>
        <dbReference type="ARBA" id="ARBA00023125"/>
    </source>
</evidence>
<evidence type="ECO:0000256" key="10">
    <source>
        <dbReference type="ARBA" id="ARBA00023239"/>
    </source>
</evidence>
<dbReference type="Pfam" id="PF01149">
    <property type="entry name" value="Fapy_DNA_glyco"/>
    <property type="match status" value="1"/>
</dbReference>
<evidence type="ECO:0000256" key="9">
    <source>
        <dbReference type="ARBA" id="ARBA00023204"/>
    </source>
</evidence>
<dbReference type="SUPFAM" id="SSF57716">
    <property type="entry name" value="Glucocorticoid receptor-like (DNA-binding domain)"/>
    <property type="match status" value="1"/>
</dbReference>
<keyword evidence="5 13" id="KW-0863">Zinc-finger</keyword>
<comment type="similarity">
    <text evidence="1">Belongs to the FPG family.</text>
</comment>
<dbReference type="GO" id="GO:0008270">
    <property type="term" value="F:zinc ion binding"/>
    <property type="evidence" value="ECO:0007669"/>
    <property type="project" value="UniProtKB-KW"/>
</dbReference>
<feature type="domain" description="Formamidopyrimidine-DNA glycosylase catalytic" evidence="15">
    <location>
        <begin position="2"/>
        <end position="101"/>
    </location>
</feature>
<dbReference type="SMART" id="SM00898">
    <property type="entry name" value="Fapy_DNA_glyco"/>
    <property type="match status" value="1"/>
</dbReference>
<keyword evidence="17" id="KW-1185">Reference proteome</keyword>
<evidence type="ECO:0000256" key="13">
    <source>
        <dbReference type="PROSITE-ProRule" id="PRU00391"/>
    </source>
</evidence>
<keyword evidence="8" id="KW-0238">DNA-binding</keyword>
<evidence type="ECO:0000313" key="16">
    <source>
        <dbReference type="EMBL" id="AHW65080.1"/>
    </source>
</evidence>
<dbReference type="GO" id="GO:0003684">
    <property type="term" value="F:damaged DNA binding"/>
    <property type="evidence" value="ECO:0007669"/>
    <property type="project" value="InterPro"/>
</dbReference>
<evidence type="ECO:0000313" key="17">
    <source>
        <dbReference type="Proteomes" id="UP000023703"/>
    </source>
</evidence>
<evidence type="ECO:0000256" key="11">
    <source>
        <dbReference type="ARBA" id="ARBA00023268"/>
    </source>
</evidence>
<dbReference type="InterPro" id="IPR012319">
    <property type="entry name" value="FPG_cat"/>
</dbReference>
<dbReference type="PROSITE" id="PS51066">
    <property type="entry name" value="ZF_FPG_2"/>
    <property type="match status" value="1"/>
</dbReference>
<keyword evidence="9" id="KW-0234">DNA repair</keyword>
<dbReference type="STRING" id="1404245.CGLY_13200"/>
<evidence type="ECO:0000256" key="1">
    <source>
        <dbReference type="ARBA" id="ARBA00009409"/>
    </source>
</evidence>
<keyword evidence="3" id="KW-0479">Metal-binding</keyword>
<evidence type="ECO:0000256" key="3">
    <source>
        <dbReference type="ARBA" id="ARBA00022723"/>
    </source>
</evidence>
<keyword evidence="11" id="KW-0511">Multifunctional enzyme</keyword>
<dbReference type="GO" id="GO:0000703">
    <property type="term" value="F:oxidized pyrimidine nucleobase lesion DNA N-glycosylase activity"/>
    <property type="evidence" value="ECO:0007669"/>
    <property type="project" value="TreeGrafter"/>
</dbReference>
<evidence type="ECO:0000256" key="4">
    <source>
        <dbReference type="ARBA" id="ARBA00022763"/>
    </source>
</evidence>
<evidence type="ECO:0000259" key="15">
    <source>
        <dbReference type="PROSITE" id="PS51068"/>
    </source>
</evidence>
<dbReference type="Proteomes" id="UP000023703">
    <property type="component" value="Chromosome"/>
</dbReference>
<dbReference type="HOGENOM" id="CLU_038423_2_1_11"/>
<dbReference type="RefSeq" id="WP_038550069.1">
    <property type="nucleotide sequence ID" value="NZ_CP006842.1"/>
</dbReference>
<name>X5ECF2_9CORY</name>
<evidence type="ECO:0000256" key="2">
    <source>
        <dbReference type="ARBA" id="ARBA00012720"/>
    </source>
</evidence>
<dbReference type="GO" id="GO:0006284">
    <property type="term" value="P:base-excision repair"/>
    <property type="evidence" value="ECO:0007669"/>
    <property type="project" value="InterPro"/>
</dbReference>
<evidence type="ECO:0000256" key="7">
    <source>
        <dbReference type="ARBA" id="ARBA00022833"/>
    </source>
</evidence>
<dbReference type="OrthoDB" id="9800855at2"/>
<keyword evidence="4" id="KW-0227">DNA damage</keyword>
<dbReference type="InterPro" id="IPR000214">
    <property type="entry name" value="Znf_DNA_glyclase/AP_lyase"/>
</dbReference>
<protein>
    <recommendedName>
        <fullName evidence="2">DNA-(apurinic or apyrimidinic site) lyase</fullName>
        <ecNumber evidence="2">4.2.99.18</ecNumber>
    </recommendedName>
</protein>
<dbReference type="PANTHER" id="PTHR42697">
    <property type="entry name" value="ENDONUCLEASE 8"/>
    <property type="match status" value="1"/>
</dbReference>
<dbReference type="InterPro" id="IPR015886">
    <property type="entry name" value="H2TH_FPG"/>
</dbReference>
<dbReference type="Gene3D" id="3.20.190.10">
    <property type="entry name" value="MutM-like, N-terminal"/>
    <property type="match status" value="1"/>
</dbReference>
<dbReference type="GO" id="GO:0140078">
    <property type="term" value="F:class I DNA-(apurinic or apyrimidinic site) endonuclease activity"/>
    <property type="evidence" value="ECO:0007669"/>
    <property type="project" value="UniProtKB-EC"/>
</dbReference>
<keyword evidence="10" id="KW-0456">Lyase</keyword>
<dbReference type="PANTHER" id="PTHR42697:SF3">
    <property type="entry name" value="ENDONUCLEASE 8 1"/>
    <property type="match status" value="1"/>
</dbReference>
<feature type="domain" description="FPG-type" evidence="14">
    <location>
        <begin position="248"/>
        <end position="282"/>
    </location>
</feature>
<dbReference type="CDD" id="cd08970">
    <property type="entry name" value="AcNei1_N"/>
    <property type="match status" value="1"/>
</dbReference>
<reference evidence="16 17" key="1">
    <citation type="journal article" date="2015" name="Int. J. Syst. Evol. Microbiol.">
        <title>Revisiting Corynebacterium glyciniphilum (ex Kubota et al., 1972) sp. nov., nom. rev., isolated from putrefied banana.</title>
        <authorList>
            <person name="Al-Dilaimi A."/>
            <person name="Bednarz H."/>
            <person name="Lomker A."/>
            <person name="Niehaus K."/>
            <person name="Kalinowski J."/>
            <person name="Ruckert C."/>
        </authorList>
    </citation>
    <scope>NUCLEOTIDE SEQUENCE [LARGE SCALE GENOMIC DNA]</scope>
    <source>
        <strain evidence="16">AJ 3170</strain>
    </source>
</reference>
<dbReference type="EC" id="4.2.99.18" evidence="2"/>
<organism evidence="16 17">
    <name type="scientific">Corynebacterium glyciniphilum AJ 3170</name>
    <dbReference type="NCBI Taxonomy" id="1404245"/>
    <lineage>
        <taxon>Bacteria</taxon>
        <taxon>Bacillati</taxon>
        <taxon>Actinomycetota</taxon>
        <taxon>Actinomycetes</taxon>
        <taxon>Mycobacteriales</taxon>
        <taxon>Corynebacteriaceae</taxon>
        <taxon>Corynebacterium</taxon>
    </lineage>
</organism>
<dbReference type="KEGG" id="cgy:CGLY_13200"/>
<evidence type="ECO:0000259" key="14">
    <source>
        <dbReference type="PROSITE" id="PS51066"/>
    </source>
</evidence>
<dbReference type="PROSITE" id="PS51068">
    <property type="entry name" value="FPG_CAT"/>
    <property type="match status" value="1"/>
</dbReference>
<dbReference type="SUPFAM" id="SSF46946">
    <property type="entry name" value="S13-like H2TH domain"/>
    <property type="match status" value="1"/>
</dbReference>
<dbReference type="InterPro" id="IPR035937">
    <property type="entry name" value="FPG_N"/>
</dbReference>
<evidence type="ECO:0000256" key="6">
    <source>
        <dbReference type="ARBA" id="ARBA00022801"/>
    </source>
</evidence>
<dbReference type="Gene3D" id="1.10.8.50">
    <property type="match status" value="1"/>
</dbReference>
<dbReference type="eggNOG" id="COG0266">
    <property type="taxonomic scope" value="Bacteria"/>
</dbReference>
<evidence type="ECO:0000256" key="12">
    <source>
        <dbReference type="ARBA" id="ARBA00023295"/>
    </source>
</evidence>
<gene>
    <name evidence="16" type="ORF">CGLY_13200</name>
</gene>
<sequence length="284" mass="30963">MPEGHVIHRLARELNTQFAGAPVKVSSPQGRFATEAASLDGRDFAGAEAWGKHLFLHFGDATAPDARIIHIHLGLIGTFTLEPFAEPRGQVRLRIDNGDVAADLRGPQRCVVIGPSEEDTALGKLGVDPLRPVGGPSEDGILNEEKRERAFTRTRRSSKPIGALLMDQSMYAGVGSIYRTEALFRAGITPNLPGTSLTEGELGDIWDDMVVLMDYGLEHGRIDTVRDEHTPEAMGRDPRKDDHGGEVYVYRRAGLPCLVCGTPVELGEMAARKIYWCPVCQAGR</sequence>
<keyword evidence="6 16" id="KW-0378">Hydrolase</keyword>
<dbReference type="AlphaFoldDB" id="X5ECF2"/>
<dbReference type="InterPro" id="IPR010979">
    <property type="entry name" value="Ribosomal_uS13-like_H2TH"/>
</dbReference>
<dbReference type="SUPFAM" id="SSF81624">
    <property type="entry name" value="N-terminal domain of MutM-like DNA repair proteins"/>
    <property type="match status" value="1"/>
</dbReference>
<evidence type="ECO:0000256" key="5">
    <source>
        <dbReference type="ARBA" id="ARBA00022771"/>
    </source>
</evidence>
<proteinExistence type="inferred from homology"/>
<keyword evidence="12 16" id="KW-0326">Glycosidase</keyword>